<dbReference type="SUPFAM" id="SSF55486">
    <property type="entry name" value="Metalloproteases ('zincins'), catalytic domain"/>
    <property type="match status" value="1"/>
</dbReference>
<evidence type="ECO:0000313" key="3">
    <source>
        <dbReference type="Proteomes" id="UP000031408"/>
    </source>
</evidence>
<accession>A0A0C1LG79</accession>
<dbReference type="InterPro" id="IPR022409">
    <property type="entry name" value="PKD/Chitinase_dom"/>
</dbReference>
<dbReference type="Proteomes" id="UP000031408">
    <property type="component" value="Unassembled WGS sequence"/>
</dbReference>
<reference evidence="2 3" key="1">
    <citation type="submission" date="2014-11" db="EMBL/GenBank/DDBJ databases">
        <title>Genome sequence of Flavihumibacter solisilvae 3-3.</title>
        <authorList>
            <person name="Zhou G."/>
            <person name="Li M."/>
            <person name="Wang G."/>
        </authorList>
    </citation>
    <scope>NUCLEOTIDE SEQUENCE [LARGE SCALE GENOMIC DNA]</scope>
    <source>
        <strain evidence="2 3">3-3</strain>
    </source>
</reference>
<dbReference type="Pfam" id="PF18911">
    <property type="entry name" value="PKD_4"/>
    <property type="match status" value="1"/>
</dbReference>
<protein>
    <recommendedName>
        <fullName evidence="1">PKD domain-containing protein</fullName>
    </recommendedName>
</protein>
<dbReference type="STRING" id="1349421.OI18_12130"/>
<name>A0A0C1LG79_9BACT</name>
<evidence type="ECO:0000259" key="1">
    <source>
        <dbReference type="PROSITE" id="PS50093"/>
    </source>
</evidence>
<dbReference type="InterPro" id="IPR000601">
    <property type="entry name" value="PKD_dom"/>
</dbReference>
<evidence type="ECO:0000313" key="2">
    <source>
        <dbReference type="EMBL" id="KIC94363.1"/>
    </source>
</evidence>
<dbReference type="Gene3D" id="2.60.40.10">
    <property type="entry name" value="Immunoglobulins"/>
    <property type="match status" value="1"/>
</dbReference>
<dbReference type="AlphaFoldDB" id="A0A0C1LG79"/>
<organism evidence="2 3">
    <name type="scientific">Flavihumibacter solisilvae</name>
    <dbReference type="NCBI Taxonomy" id="1349421"/>
    <lineage>
        <taxon>Bacteria</taxon>
        <taxon>Pseudomonadati</taxon>
        <taxon>Bacteroidota</taxon>
        <taxon>Chitinophagia</taxon>
        <taxon>Chitinophagales</taxon>
        <taxon>Chitinophagaceae</taxon>
        <taxon>Flavihumibacter</taxon>
    </lineage>
</organism>
<dbReference type="RefSeq" id="WP_039140123.1">
    <property type="nucleotide sequence ID" value="NZ_JSVC01000013.1"/>
</dbReference>
<dbReference type="SMART" id="SM00089">
    <property type="entry name" value="PKD"/>
    <property type="match status" value="1"/>
</dbReference>
<proteinExistence type="predicted"/>
<feature type="domain" description="PKD" evidence="1">
    <location>
        <begin position="49"/>
        <end position="103"/>
    </location>
</feature>
<dbReference type="CDD" id="cd00146">
    <property type="entry name" value="PKD"/>
    <property type="match status" value="1"/>
</dbReference>
<dbReference type="InterPro" id="IPR013783">
    <property type="entry name" value="Ig-like_fold"/>
</dbReference>
<keyword evidence="3" id="KW-1185">Reference proteome</keyword>
<dbReference type="InterPro" id="IPR035986">
    <property type="entry name" value="PKD_dom_sf"/>
</dbReference>
<sequence length="307" mass="34256">MRISTWILLVVFAFSSCRKNDCEAPKPKADFTYEIDPSGKFPTEVKFTSASSDSRTYAWTFGDGQTSTEENPVHQYAQPGNYVVTLVVTGPGGSDSISKTICIPQIRPEPILNSLLVYLITPRDNEFNPDYFTALKDATLNLQEWYKTQMGNGKTFVLNPWVVDTLTGLHDSTWYNSYNGEFSGTDPRFYGFYNTLNEMQEQLGSSFNMTDFAYFVYVAAPGGGAGFPGFCAMGDQDLKGLLGENPENLNPNRWIGGGGHELGHAFGLPHPANENGLAIMWTGYLIYPDCILQQEDKDWLNSIPFFR</sequence>
<dbReference type="PROSITE" id="PS50093">
    <property type="entry name" value="PKD"/>
    <property type="match status" value="1"/>
</dbReference>
<dbReference type="EMBL" id="JSVC01000013">
    <property type="protein sequence ID" value="KIC94363.1"/>
    <property type="molecule type" value="Genomic_DNA"/>
</dbReference>
<gene>
    <name evidence="2" type="ORF">OI18_12130</name>
</gene>
<dbReference type="OrthoDB" id="3965347at2"/>
<comment type="caution">
    <text evidence="2">The sequence shown here is derived from an EMBL/GenBank/DDBJ whole genome shotgun (WGS) entry which is preliminary data.</text>
</comment>
<dbReference type="PROSITE" id="PS51257">
    <property type="entry name" value="PROKAR_LIPOPROTEIN"/>
    <property type="match status" value="1"/>
</dbReference>
<dbReference type="SUPFAM" id="SSF49299">
    <property type="entry name" value="PKD domain"/>
    <property type="match status" value="1"/>
</dbReference>